<protein>
    <submittedName>
        <fullName evidence="2">(northern house mosquito) hypothetical protein</fullName>
    </submittedName>
</protein>
<feature type="region of interest" description="Disordered" evidence="1">
    <location>
        <begin position="1"/>
        <end position="86"/>
    </location>
</feature>
<proteinExistence type="predicted"/>
<feature type="compositionally biased region" description="Polar residues" evidence="1">
    <location>
        <begin position="56"/>
        <end position="72"/>
    </location>
</feature>
<feature type="region of interest" description="Disordered" evidence="1">
    <location>
        <begin position="109"/>
        <end position="131"/>
    </location>
</feature>
<organism evidence="2">
    <name type="scientific">Culex pipiens</name>
    <name type="common">House mosquito</name>
    <dbReference type="NCBI Taxonomy" id="7175"/>
    <lineage>
        <taxon>Eukaryota</taxon>
        <taxon>Metazoa</taxon>
        <taxon>Ecdysozoa</taxon>
        <taxon>Arthropoda</taxon>
        <taxon>Hexapoda</taxon>
        <taxon>Insecta</taxon>
        <taxon>Pterygota</taxon>
        <taxon>Neoptera</taxon>
        <taxon>Endopterygota</taxon>
        <taxon>Diptera</taxon>
        <taxon>Nematocera</taxon>
        <taxon>Culicoidea</taxon>
        <taxon>Culicidae</taxon>
        <taxon>Culicinae</taxon>
        <taxon>Culicini</taxon>
        <taxon>Culex</taxon>
        <taxon>Culex</taxon>
    </lineage>
</organism>
<dbReference type="EMBL" id="HBUE01087478">
    <property type="protein sequence ID" value="CAG6480071.1"/>
    <property type="molecule type" value="Transcribed_RNA"/>
</dbReference>
<evidence type="ECO:0000256" key="1">
    <source>
        <dbReference type="SAM" id="MobiDB-lite"/>
    </source>
</evidence>
<dbReference type="EMBL" id="HBUE01154870">
    <property type="protein sequence ID" value="CAG6507216.1"/>
    <property type="molecule type" value="Transcribed_RNA"/>
</dbReference>
<evidence type="ECO:0000313" key="2">
    <source>
        <dbReference type="EMBL" id="CAG6507216.1"/>
    </source>
</evidence>
<name>A0A8D8DCS9_CULPI</name>
<dbReference type="EMBL" id="HBUE01259929">
    <property type="protein sequence ID" value="CAG6558551.1"/>
    <property type="molecule type" value="Transcribed_RNA"/>
</dbReference>
<feature type="compositionally biased region" description="Low complexity" evidence="1">
    <location>
        <begin position="115"/>
        <end position="131"/>
    </location>
</feature>
<reference evidence="2" key="1">
    <citation type="submission" date="2021-05" db="EMBL/GenBank/DDBJ databases">
        <authorList>
            <person name="Alioto T."/>
            <person name="Alioto T."/>
            <person name="Gomez Garrido J."/>
        </authorList>
    </citation>
    <scope>NUCLEOTIDE SEQUENCE</scope>
</reference>
<dbReference type="AlphaFoldDB" id="A0A8D8DCS9"/>
<accession>A0A8D8DCS9</accession>
<sequence>MNPRKNPLPMRTPSQSVPFSSRHPVHRSESLRASQPRPPPSHHHPLPVDPGGTPGRSPTCSTFSKVTSTFQRTPPRRWSLRTTPWTASTPHDFRTTSCSDCCGICAVRRTTSGPSKSCTKSTKVTSPSGCS</sequence>